<evidence type="ECO:0000313" key="1">
    <source>
        <dbReference type="EMBL" id="GLR16176.1"/>
    </source>
</evidence>
<accession>A0AA37SNM8</accession>
<dbReference type="AlphaFoldDB" id="A0AA37SNM8"/>
<comment type="caution">
    <text evidence="1">The sequence shown here is derived from an EMBL/GenBank/DDBJ whole genome shotgun (WGS) entry which is preliminary data.</text>
</comment>
<reference evidence="1" key="2">
    <citation type="submission" date="2023-01" db="EMBL/GenBank/DDBJ databases">
        <title>Draft genome sequence of Portibacter lacus strain NBRC 108769.</title>
        <authorList>
            <person name="Sun Q."/>
            <person name="Mori K."/>
        </authorList>
    </citation>
    <scope>NUCLEOTIDE SEQUENCE</scope>
    <source>
        <strain evidence="1">NBRC 108769</strain>
    </source>
</reference>
<organism evidence="1 2">
    <name type="scientific">Portibacter lacus</name>
    <dbReference type="NCBI Taxonomy" id="1099794"/>
    <lineage>
        <taxon>Bacteria</taxon>
        <taxon>Pseudomonadati</taxon>
        <taxon>Bacteroidota</taxon>
        <taxon>Saprospiria</taxon>
        <taxon>Saprospirales</taxon>
        <taxon>Haliscomenobacteraceae</taxon>
        <taxon>Portibacter</taxon>
    </lineage>
</organism>
<dbReference type="RefSeq" id="WP_235292977.1">
    <property type="nucleotide sequence ID" value="NZ_BSOH01000005.1"/>
</dbReference>
<reference evidence="1" key="1">
    <citation type="journal article" date="2014" name="Int. J. Syst. Evol. Microbiol.">
        <title>Complete genome sequence of Corynebacterium casei LMG S-19264T (=DSM 44701T), isolated from a smear-ripened cheese.</title>
        <authorList>
            <consortium name="US DOE Joint Genome Institute (JGI-PGF)"/>
            <person name="Walter F."/>
            <person name="Albersmeier A."/>
            <person name="Kalinowski J."/>
            <person name="Ruckert C."/>
        </authorList>
    </citation>
    <scope>NUCLEOTIDE SEQUENCE</scope>
    <source>
        <strain evidence="1">NBRC 108769</strain>
    </source>
</reference>
<proteinExistence type="predicted"/>
<sequence>MKNIRSYVTNPEFLNKTYLDFNVALAKALDAQVNFVVHSKEIFEPSISPIIGNGLPSLQIEEIDRLRSNLKTYASARQHVKFNLSQDIFAEIFSNADADPNLILHSFSGKGADFVLHNIYTTNELDVAFDNISPAMFIPDQYHYITPKNIYILLFSEDLGSNFDPILSLAAQLGAKINFIIQQVEKDHREESILEKITLANNINLKDINFSAKFVDKIDEKLIKNLSNGAENSYWTIFQHSFLIKDLKDKTLTIDMYELLSDSDHPMIIV</sequence>
<dbReference type="EMBL" id="BSOH01000005">
    <property type="protein sequence ID" value="GLR16176.1"/>
    <property type="molecule type" value="Genomic_DNA"/>
</dbReference>
<gene>
    <name evidence="1" type="ORF">GCM10007940_07910</name>
</gene>
<dbReference type="Proteomes" id="UP001156666">
    <property type="component" value="Unassembled WGS sequence"/>
</dbReference>
<evidence type="ECO:0000313" key="2">
    <source>
        <dbReference type="Proteomes" id="UP001156666"/>
    </source>
</evidence>
<keyword evidence="2" id="KW-1185">Reference proteome</keyword>
<protein>
    <submittedName>
        <fullName evidence="1">Uncharacterized protein</fullName>
    </submittedName>
</protein>
<name>A0AA37SNM8_9BACT</name>